<dbReference type="Proteomes" id="UP000288547">
    <property type="component" value="Unassembled WGS sequence"/>
</dbReference>
<dbReference type="EMBL" id="RZNB01000002">
    <property type="protein sequence ID" value="RWZ51949.1"/>
    <property type="molecule type" value="Genomic_DNA"/>
</dbReference>
<evidence type="ECO:0000256" key="1">
    <source>
        <dbReference type="SAM" id="MobiDB-lite"/>
    </source>
</evidence>
<dbReference type="InterPro" id="IPR019933">
    <property type="entry name" value="DivIVA_domain"/>
</dbReference>
<reference evidence="2 3" key="1">
    <citation type="submission" date="2018-12" db="EMBL/GenBank/DDBJ databases">
        <authorList>
            <person name="Li F."/>
        </authorList>
    </citation>
    <scope>NUCLEOTIDE SEQUENCE [LARGE SCALE GENOMIC DNA]</scope>
    <source>
        <strain evidence="2 3">11W25H-1</strain>
    </source>
</reference>
<name>A0A3S3Z9S2_9MICO</name>
<feature type="compositionally biased region" description="Polar residues" evidence="1">
    <location>
        <begin position="1"/>
        <end position="11"/>
    </location>
</feature>
<organism evidence="2 3">
    <name type="scientific">Labedella phragmitis</name>
    <dbReference type="NCBI Taxonomy" id="2498849"/>
    <lineage>
        <taxon>Bacteria</taxon>
        <taxon>Bacillati</taxon>
        <taxon>Actinomycetota</taxon>
        <taxon>Actinomycetes</taxon>
        <taxon>Micrococcales</taxon>
        <taxon>Microbacteriaceae</taxon>
        <taxon>Labedella</taxon>
    </lineage>
</organism>
<gene>
    <name evidence="2" type="ORF">ELQ90_07705</name>
</gene>
<dbReference type="NCBIfam" id="TIGR03544">
    <property type="entry name" value="DivI1A_domain"/>
    <property type="match status" value="2"/>
</dbReference>
<feature type="region of interest" description="Disordered" evidence="1">
    <location>
        <begin position="1"/>
        <end position="27"/>
    </location>
</feature>
<proteinExistence type="predicted"/>
<accession>A0A3S3Z9S2</accession>
<evidence type="ECO:0000313" key="3">
    <source>
        <dbReference type="Proteomes" id="UP000288547"/>
    </source>
</evidence>
<sequence>MTATRVPNTRSPRPGENGTVSTSPFPIVRRGRGYAPADVDAFLRDARTAYDLDPSADPILSADDIRRVSFPLVRKGYSTSYVDAALERLEDAFALRERERSLDTMGRRRWLAETRETAQVLLNRLSRPAGEKFSRSGRFTQGYRITDVDTLAVRLVAYFETGAAIDVETVRTAIFRPQRGGYSEEQVDRVLDAVVDVMLAVR</sequence>
<evidence type="ECO:0000313" key="2">
    <source>
        <dbReference type="EMBL" id="RWZ51949.1"/>
    </source>
</evidence>
<dbReference type="InterPro" id="IPR019932">
    <property type="entry name" value="CHP03543"/>
</dbReference>
<dbReference type="NCBIfam" id="TIGR03543">
    <property type="entry name" value="divI1A_rptt_fam"/>
    <property type="match status" value="1"/>
</dbReference>
<dbReference type="AlphaFoldDB" id="A0A3S3Z9S2"/>
<dbReference type="OrthoDB" id="3480096at2"/>
<protein>
    <submittedName>
        <fullName evidence="2">DivIVA domain-containing protein</fullName>
    </submittedName>
</protein>
<keyword evidence="3" id="KW-1185">Reference proteome</keyword>
<comment type="caution">
    <text evidence="2">The sequence shown here is derived from an EMBL/GenBank/DDBJ whole genome shotgun (WGS) entry which is preliminary data.</text>
</comment>